<gene>
    <name evidence="1" type="ORF">AMORRO_LOCUS282</name>
</gene>
<evidence type="ECO:0000313" key="2">
    <source>
        <dbReference type="Proteomes" id="UP000789342"/>
    </source>
</evidence>
<sequence>MATYTNSDGYSFVRTFLAISVKQALPKYVETVDVRKRMPEYHYYRTLWWEKGDFNPKAKWEETTLPYTHAVGGNVNGVRMSLMFVALLNRCWSLVDFTDASILGLGAIRKYQFKEVDVCFRPEKLRVRLTNGSDGQDETWSNLVVEVAYSEKEEHVLNKAKDYWLGNLSRVHDAIVIKIDEVPLGQAPLRMQTQKNSRYPAPDLCNVINKE</sequence>
<dbReference type="EMBL" id="CAJVPV010000068">
    <property type="protein sequence ID" value="CAG8441003.1"/>
    <property type="molecule type" value="Genomic_DNA"/>
</dbReference>
<evidence type="ECO:0000313" key="1">
    <source>
        <dbReference type="EMBL" id="CAG8441003.1"/>
    </source>
</evidence>
<name>A0A9N8YR96_9GLOM</name>
<accession>A0A9N8YR96</accession>
<dbReference type="OrthoDB" id="76567at2759"/>
<keyword evidence="2" id="KW-1185">Reference proteome</keyword>
<protein>
    <submittedName>
        <fullName evidence="1">8897_t:CDS:1</fullName>
    </submittedName>
</protein>
<organism evidence="1 2">
    <name type="scientific">Acaulospora morrowiae</name>
    <dbReference type="NCBI Taxonomy" id="94023"/>
    <lineage>
        <taxon>Eukaryota</taxon>
        <taxon>Fungi</taxon>
        <taxon>Fungi incertae sedis</taxon>
        <taxon>Mucoromycota</taxon>
        <taxon>Glomeromycotina</taxon>
        <taxon>Glomeromycetes</taxon>
        <taxon>Diversisporales</taxon>
        <taxon>Acaulosporaceae</taxon>
        <taxon>Acaulospora</taxon>
    </lineage>
</organism>
<dbReference type="AlphaFoldDB" id="A0A9N8YR96"/>
<reference evidence="1" key="1">
    <citation type="submission" date="2021-06" db="EMBL/GenBank/DDBJ databases">
        <authorList>
            <person name="Kallberg Y."/>
            <person name="Tangrot J."/>
            <person name="Rosling A."/>
        </authorList>
    </citation>
    <scope>NUCLEOTIDE SEQUENCE</scope>
    <source>
        <strain evidence="1">CL551</strain>
    </source>
</reference>
<dbReference type="Proteomes" id="UP000789342">
    <property type="component" value="Unassembled WGS sequence"/>
</dbReference>
<comment type="caution">
    <text evidence="1">The sequence shown here is derived from an EMBL/GenBank/DDBJ whole genome shotgun (WGS) entry which is preliminary data.</text>
</comment>
<proteinExistence type="predicted"/>